<dbReference type="EMBL" id="FZOK01000002">
    <property type="protein sequence ID" value="SNS05586.1"/>
    <property type="molecule type" value="Genomic_DNA"/>
</dbReference>
<evidence type="ECO:0000313" key="2">
    <source>
        <dbReference type="Proteomes" id="UP000198480"/>
    </source>
</evidence>
<dbReference type="Gene3D" id="2.40.160.130">
    <property type="entry name" value="Capsule assembly protein Wzi"/>
    <property type="match status" value="1"/>
</dbReference>
<dbReference type="AlphaFoldDB" id="A0A239BCA9"/>
<dbReference type="Proteomes" id="UP000198480">
    <property type="component" value="Unassembled WGS sequence"/>
</dbReference>
<organism evidence="1 2">
    <name type="scientific">Belliella buryatensis</name>
    <dbReference type="NCBI Taxonomy" id="1500549"/>
    <lineage>
        <taxon>Bacteria</taxon>
        <taxon>Pseudomonadati</taxon>
        <taxon>Bacteroidota</taxon>
        <taxon>Cytophagia</taxon>
        <taxon>Cytophagales</taxon>
        <taxon>Cyclobacteriaceae</taxon>
        <taxon>Belliella</taxon>
    </lineage>
</organism>
<proteinExistence type="predicted"/>
<keyword evidence="2" id="KW-1185">Reference proteome</keyword>
<name>A0A239BCA9_9BACT</name>
<accession>A0A239BCA9</accession>
<reference evidence="2" key="1">
    <citation type="submission" date="2017-06" db="EMBL/GenBank/DDBJ databases">
        <authorList>
            <person name="Varghese N."/>
            <person name="Submissions S."/>
        </authorList>
    </citation>
    <scope>NUCLEOTIDE SEQUENCE [LARGE SCALE GENOMIC DNA]</scope>
    <source>
        <strain evidence="2">5C</strain>
    </source>
</reference>
<evidence type="ECO:0000313" key="1">
    <source>
        <dbReference type="EMBL" id="SNS05586.1"/>
    </source>
</evidence>
<sequence length="567" mass="66475">MSKMNIMRKTLLLLIFTALIFQQAFTQGAYLPFNRDYYHLIERYEILNGDMNPIFHTGFKPYRRDHVAEYLEQYLAEKSNLIQSSADRFNLEYLTNDNWEFASEETMNSDNPFLKKLYKKPSDFFHYRDELFDIHVNPVLYLSGGIEQGQDNFRFRNSRGLELRGSIDRKIGFYTYLTTTQTVFPSWIRNYTEANGAVPGEGFWKDYDSEGYGYFSAMGHVSFDIGKSIQAQFGHDRNFVGEGYRSVILSDFSNPYVFFKLNTKIWKFNLTNLFSQMTADVIYNGRRPTDGRYPQKWFSHHRLGINLGRKLNIGVFESVMANQFDWNYLNPVIFYRWVEHQLGTPDKVMLGFDGKWNFMQGMQLYGQFALDEFVFNEFFGIDGKNSSRNKHAIQVGYKYINAFKISNLDFQLEYNQARPYTYQEKFEYQAFNNYRTPLAHPLGANFREVIGILRYQPIPRLQVNATGFYQFFGADPNADVNFGGDLLKNRLVTNTGLGLFGHTIGQGVENRVVMGNLNLSYMIKQNLFIDLNQSYRRRTAQNLDSPEVDLFTQVSLRMNMVRQEFNY</sequence>
<gene>
    <name evidence="1" type="ORF">SAMN06295967_102282</name>
</gene>
<dbReference type="InterPro" id="IPR038636">
    <property type="entry name" value="Wzi_sf"/>
</dbReference>
<evidence type="ECO:0008006" key="3">
    <source>
        <dbReference type="Google" id="ProtNLM"/>
    </source>
</evidence>
<protein>
    <recommendedName>
        <fullName evidence="3">Capsule assembly protein Wzi</fullName>
    </recommendedName>
</protein>